<protein>
    <submittedName>
        <fullName evidence="2">Type I secretion C-terminal target domain-containing protein</fullName>
    </submittedName>
</protein>
<evidence type="ECO:0000256" key="1">
    <source>
        <dbReference type="SAM" id="MobiDB-lite"/>
    </source>
</evidence>
<evidence type="ECO:0000313" key="3">
    <source>
        <dbReference type="Proteomes" id="UP000308430"/>
    </source>
</evidence>
<dbReference type="Gene3D" id="2.60.40.1200">
    <property type="match status" value="1"/>
</dbReference>
<dbReference type="Pfam" id="PF00353">
    <property type="entry name" value="HemolysinCabind"/>
    <property type="match status" value="1"/>
</dbReference>
<proteinExistence type="predicted"/>
<dbReference type="SUPFAM" id="SSF51120">
    <property type="entry name" value="beta-Roll"/>
    <property type="match status" value="1"/>
</dbReference>
<dbReference type="PRINTS" id="PR00313">
    <property type="entry name" value="CABNDNGRPT"/>
</dbReference>
<dbReference type="Gene3D" id="2.60.40.10">
    <property type="entry name" value="Immunoglobulins"/>
    <property type="match status" value="3"/>
</dbReference>
<dbReference type="Pfam" id="PF17963">
    <property type="entry name" value="Big_9"/>
    <property type="match status" value="2"/>
</dbReference>
<dbReference type="NCBIfam" id="TIGR03661">
    <property type="entry name" value="T1SS_VCA0849"/>
    <property type="match status" value="1"/>
</dbReference>
<dbReference type="AlphaFoldDB" id="A0A4S4AWQ0"/>
<dbReference type="Gene3D" id="2.150.10.10">
    <property type="entry name" value="Serralysin-like metalloprotease, C-terminal"/>
    <property type="match status" value="1"/>
</dbReference>
<dbReference type="GO" id="GO:0005509">
    <property type="term" value="F:calcium ion binding"/>
    <property type="evidence" value="ECO:0007669"/>
    <property type="project" value="InterPro"/>
</dbReference>
<dbReference type="OrthoDB" id="4648428at2"/>
<dbReference type="InterPro" id="IPR018511">
    <property type="entry name" value="Hemolysin-typ_Ca-bd_CS"/>
</dbReference>
<name>A0A4S4AWQ0_9RHOO</name>
<dbReference type="InterPro" id="IPR019960">
    <property type="entry name" value="T1SS_VCA0849"/>
</dbReference>
<dbReference type="EMBL" id="SSOC01000005">
    <property type="protein sequence ID" value="THF64070.1"/>
    <property type="molecule type" value="Genomic_DNA"/>
</dbReference>
<gene>
    <name evidence="2" type="ORF">E6C76_16030</name>
</gene>
<reference evidence="2 3" key="1">
    <citation type="submission" date="2019-04" db="EMBL/GenBank/DDBJ databases">
        <title>Azoarcus nasutitermitis sp. nov. isolated from termite nest.</title>
        <authorList>
            <person name="Lin S.-Y."/>
            <person name="Hameed A."/>
            <person name="Hsu Y.-H."/>
            <person name="Young C.-C."/>
        </authorList>
    </citation>
    <scope>NUCLEOTIDE SEQUENCE [LARGE SCALE GENOMIC DNA]</scope>
    <source>
        <strain evidence="2 3">CC-YHH838</strain>
    </source>
</reference>
<dbReference type="Proteomes" id="UP000308430">
    <property type="component" value="Unassembled WGS sequence"/>
</dbReference>
<organism evidence="2 3">
    <name type="scientific">Pseudothauera nasutitermitis</name>
    <dbReference type="NCBI Taxonomy" id="2565930"/>
    <lineage>
        <taxon>Bacteria</taxon>
        <taxon>Pseudomonadati</taxon>
        <taxon>Pseudomonadota</taxon>
        <taxon>Betaproteobacteria</taxon>
        <taxon>Rhodocyclales</taxon>
        <taxon>Zoogloeaceae</taxon>
        <taxon>Pseudothauera</taxon>
    </lineage>
</organism>
<accession>A0A4S4AWQ0</accession>
<dbReference type="InterPro" id="IPR011049">
    <property type="entry name" value="Serralysin-like_metalloprot_C"/>
</dbReference>
<comment type="caution">
    <text evidence="2">The sequence shown here is derived from an EMBL/GenBank/DDBJ whole genome shotgun (WGS) entry which is preliminary data.</text>
</comment>
<keyword evidence="3" id="KW-1185">Reference proteome</keyword>
<dbReference type="InterPro" id="IPR001343">
    <property type="entry name" value="Hemolysn_Ca-bd"/>
</dbReference>
<dbReference type="InterPro" id="IPR013783">
    <property type="entry name" value="Ig-like_fold"/>
</dbReference>
<sequence length="1124" mass="114461">TATATDNASNTATDTDTAGYDLLPTVGVSFEISDAGVGTLTGTSEHATSVSVTITGSDGSNLGPFPATLNPDGSWSVDLSGESFDEEVTYTATATATDNASNTATGSDTAGYDLLPTVGVSFEISDAGVGTLTGTSEHATSVSVTITGSDGSNLGPFPATLNPDGSWSVDLSGESFDEEVTYTATATATDNASNTATDTDTAGYDLLPTVGVSFEISDAGVGTLTGTSEHATSVSVTITGSDGSNLGPFPATLNPDGTWSVDLSGESFDEEVTYTATATATDNASNTATGSDTASYDLNAPPVAIDDPTGQPYSVSLGSLGSGWSNPDSNHSLTDLSAWKADGTAGELYQSGDMRGVKGSPRGGALDQEPDQLQSNNSGQSEAIELKFSGNLDQATFSVSHLYSNENGYGEIGRWVAYFDGVEVASGEFRFNDLTNSTHSGTFAIDTGGRLFNSVRFEAVHNGDSSGDSSGYFLTGFAGTGPEVANGTYLVSVGDTLNVSELEGILANDSDPENDPLSIVAVNGSALTVGEWITLPSGAKLMLNADGSFSYDTNNQFGHLAAGEWATDSFQYTISDGMGGEDTATVTVTVVGTGVPVDTSVTDGNEVISTAEDAVLTGNVLANTDTNVGTPAVSSFSVAGDPAIYDAGDTATISGVGTLTIGADGEYRFEPAQDYSGPVPTVTYTVTNGVQSDTSTLEITVTPVADQPEVSVDVQVAGSVVQTLTTANVLGTPTGFTVTAYKDGEPATLSVRSSGSPTGFGVAGSASDGASEEIGNGEVLRVQLQTAAESVSFRLAWLASGEYAKYVLIYTDGTSESVILNGNSAVGGYDQVGSVITRNAPAGKLIAAIEFTTPGVGEAHYAGNNDYLVYQVSYVAASSYELNIVATPTDNYHTESITELVVVVPVGITLSAGTHDGSGKWTLPLDGAGAYTVQVDPVTKEVSVSGLSMNVPSDFSGELTLTVTAKAADGTDTAEGSTSLNIERGTAGNDTLVGTDGADILIGGAGDDVLTGGLGADVFVWRLGDQGTNSQPATDRVTDFNLGQGDVLDLRDLLDGHSGSLDHYLKVEESSGNTVLTISTTGNVNASHDQVIVLDGVTGLIDGGLTSQSAIIQDLINKQAIQID</sequence>
<feature type="region of interest" description="Disordered" evidence="1">
    <location>
        <begin position="349"/>
        <end position="378"/>
    </location>
</feature>
<feature type="non-terminal residue" evidence="2">
    <location>
        <position position="1"/>
    </location>
</feature>
<dbReference type="PROSITE" id="PS00330">
    <property type="entry name" value="HEMOLYSIN_CALCIUM"/>
    <property type="match status" value="2"/>
</dbReference>
<evidence type="ECO:0000313" key="2">
    <source>
        <dbReference type="EMBL" id="THF64070.1"/>
    </source>
</evidence>